<dbReference type="InterPro" id="IPR036388">
    <property type="entry name" value="WH-like_DNA-bd_sf"/>
</dbReference>
<evidence type="ECO:0000256" key="1">
    <source>
        <dbReference type="ARBA" id="ARBA00023015"/>
    </source>
</evidence>
<dbReference type="OrthoDB" id="3460651at2"/>
<keyword evidence="3" id="KW-0804">Transcription</keyword>
<dbReference type="Pfam" id="PF01022">
    <property type="entry name" value="HTH_5"/>
    <property type="match status" value="1"/>
</dbReference>
<evidence type="ECO:0000313" key="6">
    <source>
        <dbReference type="Proteomes" id="UP000286931"/>
    </source>
</evidence>
<evidence type="ECO:0000313" key="5">
    <source>
        <dbReference type="EMBL" id="GCE01043.1"/>
    </source>
</evidence>
<keyword evidence="2" id="KW-0238">DNA-binding</keyword>
<dbReference type="NCBIfam" id="NF033788">
    <property type="entry name" value="HTH_metalloreg"/>
    <property type="match status" value="1"/>
</dbReference>
<evidence type="ECO:0000259" key="4">
    <source>
        <dbReference type="PROSITE" id="PS50987"/>
    </source>
</evidence>
<organism evidence="5 6">
    <name type="scientific">Embleya hyalina</name>
    <dbReference type="NCBI Taxonomy" id="516124"/>
    <lineage>
        <taxon>Bacteria</taxon>
        <taxon>Bacillati</taxon>
        <taxon>Actinomycetota</taxon>
        <taxon>Actinomycetes</taxon>
        <taxon>Kitasatosporales</taxon>
        <taxon>Streptomycetaceae</taxon>
        <taxon>Embleya</taxon>
    </lineage>
</organism>
<sequence length="379" mass="42577">MNIRVRLTTTDPGLVAFGCSPGHEALRSLHVLGSVKRHPLHISWTLKARERMDADLRSEADRFAFWCRGRPLGFPQIWRPGEVAAWPDELAALRDAPVGHYAEQLLAGALEENGRASRVRLEEFQATPALRERAMNAVRARHPASLPVLRELIDDPERSRGRFAGFLSAYWDACLAPEWPSMERYLLADIARRSRAGHRHGLASMLDELAPHQRVIHERDELLIASARGRAAAPMEFTLGPEDRLLLTPSHFAWPLVAVTGHHDRRAGRERQSVHITYALDAMQCKAHPPVPPEDLLRLLRAAAHPTRLQILQLLAEYPRSTRELAGLIGLTDAAVSKHLKLLSEAGWAEPERHGYYVYYRLAPGTHDRLTDALDELLG</sequence>
<dbReference type="InterPro" id="IPR051081">
    <property type="entry name" value="HTH_MetalResp_TranReg"/>
</dbReference>
<reference evidence="5 6" key="1">
    <citation type="submission" date="2018-12" db="EMBL/GenBank/DDBJ databases">
        <title>Draft genome sequence of Embleya hyalina NBRC 13850T.</title>
        <authorList>
            <person name="Komaki H."/>
            <person name="Hosoyama A."/>
            <person name="Kimura A."/>
            <person name="Ichikawa N."/>
            <person name="Tamura T."/>
        </authorList>
    </citation>
    <scope>NUCLEOTIDE SEQUENCE [LARGE SCALE GENOMIC DNA]</scope>
    <source>
        <strain evidence="5 6">NBRC 13850</strain>
    </source>
</reference>
<dbReference type="Proteomes" id="UP000286931">
    <property type="component" value="Unassembled WGS sequence"/>
</dbReference>
<dbReference type="AlphaFoldDB" id="A0A401Z2C6"/>
<dbReference type="GO" id="GO:0003677">
    <property type="term" value="F:DNA binding"/>
    <property type="evidence" value="ECO:0007669"/>
    <property type="project" value="UniProtKB-KW"/>
</dbReference>
<keyword evidence="6" id="KW-1185">Reference proteome</keyword>
<name>A0A401Z2C6_9ACTN</name>
<dbReference type="PANTHER" id="PTHR33154:SF33">
    <property type="entry name" value="TRANSCRIPTIONAL REPRESSOR SDPR"/>
    <property type="match status" value="1"/>
</dbReference>
<feature type="domain" description="HTH arsR-type" evidence="4">
    <location>
        <begin position="288"/>
        <end position="379"/>
    </location>
</feature>
<dbReference type="InterPro" id="IPR036390">
    <property type="entry name" value="WH_DNA-bd_sf"/>
</dbReference>
<dbReference type="EMBL" id="BIFH01000044">
    <property type="protein sequence ID" value="GCE01043.1"/>
    <property type="molecule type" value="Genomic_DNA"/>
</dbReference>
<evidence type="ECO:0000256" key="3">
    <source>
        <dbReference type="ARBA" id="ARBA00023163"/>
    </source>
</evidence>
<dbReference type="InterPro" id="IPR001845">
    <property type="entry name" value="HTH_ArsR_DNA-bd_dom"/>
</dbReference>
<dbReference type="GO" id="GO:0003700">
    <property type="term" value="F:DNA-binding transcription factor activity"/>
    <property type="evidence" value="ECO:0007669"/>
    <property type="project" value="InterPro"/>
</dbReference>
<dbReference type="PRINTS" id="PR00778">
    <property type="entry name" value="HTHARSR"/>
</dbReference>
<dbReference type="RefSeq" id="WP_126642711.1">
    <property type="nucleotide sequence ID" value="NZ_BIFH01000044.1"/>
</dbReference>
<dbReference type="InterPro" id="IPR011991">
    <property type="entry name" value="ArsR-like_HTH"/>
</dbReference>
<accession>A0A401Z2C6</accession>
<keyword evidence="1" id="KW-0805">Transcription regulation</keyword>
<gene>
    <name evidence="5" type="ORF">EHYA_08782</name>
</gene>
<comment type="caution">
    <text evidence="5">The sequence shown here is derived from an EMBL/GenBank/DDBJ whole genome shotgun (WGS) entry which is preliminary data.</text>
</comment>
<dbReference type="Pfam" id="PF19361">
    <property type="entry name" value="DUF5937"/>
    <property type="match status" value="1"/>
</dbReference>
<dbReference type="PANTHER" id="PTHR33154">
    <property type="entry name" value="TRANSCRIPTIONAL REGULATOR, ARSR FAMILY"/>
    <property type="match status" value="1"/>
</dbReference>
<dbReference type="SUPFAM" id="SSF46785">
    <property type="entry name" value="Winged helix' DNA-binding domain"/>
    <property type="match status" value="1"/>
</dbReference>
<evidence type="ECO:0000256" key="2">
    <source>
        <dbReference type="ARBA" id="ARBA00023125"/>
    </source>
</evidence>
<dbReference type="CDD" id="cd00090">
    <property type="entry name" value="HTH_ARSR"/>
    <property type="match status" value="1"/>
</dbReference>
<protein>
    <submittedName>
        <fullName evidence="5">Transcriptional regulator</fullName>
    </submittedName>
</protein>
<dbReference type="SMART" id="SM00418">
    <property type="entry name" value="HTH_ARSR"/>
    <property type="match status" value="1"/>
</dbReference>
<dbReference type="Gene3D" id="1.10.10.10">
    <property type="entry name" value="Winged helix-like DNA-binding domain superfamily/Winged helix DNA-binding domain"/>
    <property type="match status" value="1"/>
</dbReference>
<dbReference type="InterPro" id="IPR045981">
    <property type="entry name" value="DUF5937"/>
</dbReference>
<dbReference type="PROSITE" id="PS50987">
    <property type="entry name" value="HTH_ARSR_2"/>
    <property type="match status" value="1"/>
</dbReference>
<proteinExistence type="predicted"/>